<dbReference type="Pfam" id="PF00067">
    <property type="entry name" value="p450"/>
    <property type="match status" value="1"/>
</dbReference>
<dbReference type="InterPro" id="IPR002401">
    <property type="entry name" value="Cyt_P450_E_grp-I"/>
</dbReference>
<keyword evidence="5 7" id="KW-0408">Iron</keyword>
<dbReference type="GO" id="GO:0020037">
    <property type="term" value="F:heme binding"/>
    <property type="evidence" value="ECO:0007669"/>
    <property type="project" value="InterPro"/>
</dbReference>
<dbReference type="SUPFAM" id="SSF48264">
    <property type="entry name" value="Cytochrome P450"/>
    <property type="match status" value="1"/>
</dbReference>
<gene>
    <name evidence="9" type="ORF">BSL78_19265</name>
</gene>
<dbReference type="GO" id="GO:0004497">
    <property type="term" value="F:monooxygenase activity"/>
    <property type="evidence" value="ECO:0007669"/>
    <property type="project" value="InterPro"/>
</dbReference>
<protein>
    <submittedName>
        <fullName evidence="9">Putative cytochrome P450 2J6</fullName>
    </submittedName>
</protein>
<dbReference type="PRINTS" id="PR00385">
    <property type="entry name" value="P450"/>
</dbReference>
<keyword evidence="3 7" id="KW-0479">Metal-binding</keyword>
<evidence type="ECO:0000256" key="2">
    <source>
        <dbReference type="ARBA" id="ARBA00010617"/>
    </source>
</evidence>
<evidence type="ECO:0000256" key="8">
    <source>
        <dbReference type="SAM" id="Phobius"/>
    </source>
</evidence>
<dbReference type="InterPro" id="IPR001128">
    <property type="entry name" value="Cyt_P450"/>
</dbReference>
<comment type="cofactor">
    <cofactor evidence="7">
        <name>heme</name>
        <dbReference type="ChEBI" id="CHEBI:30413"/>
    </cofactor>
</comment>
<dbReference type="STRING" id="307972.A0A2G8K7E9"/>
<dbReference type="Proteomes" id="UP000230750">
    <property type="component" value="Unassembled WGS sequence"/>
</dbReference>
<keyword evidence="6 8" id="KW-0472">Membrane</keyword>
<evidence type="ECO:0000256" key="5">
    <source>
        <dbReference type="ARBA" id="ARBA00023004"/>
    </source>
</evidence>
<evidence type="ECO:0000313" key="9">
    <source>
        <dbReference type="EMBL" id="PIK43873.1"/>
    </source>
</evidence>
<reference evidence="9 10" key="1">
    <citation type="journal article" date="2017" name="PLoS Biol.">
        <title>The sea cucumber genome provides insights into morphological evolution and visceral regeneration.</title>
        <authorList>
            <person name="Zhang X."/>
            <person name="Sun L."/>
            <person name="Yuan J."/>
            <person name="Sun Y."/>
            <person name="Gao Y."/>
            <person name="Zhang L."/>
            <person name="Li S."/>
            <person name="Dai H."/>
            <person name="Hamel J.F."/>
            <person name="Liu C."/>
            <person name="Yu Y."/>
            <person name="Liu S."/>
            <person name="Lin W."/>
            <person name="Guo K."/>
            <person name="Jin S."/>
            <person name="Xu P."/>
            <person name="Storey K.B."/>
            <person name="Huan P."/>
            <person name="Zhang T."/>
            <person name="Zhou Y."/>
            <person name="Zhang J."/>
            <person name="Lin C."/>
            <person name="Li X."/>
            <person name="Xing L."/>
            <person name="Huo D."/>
            <person name="Sun M."/>
            <person name="Wang L."/>
            <person name="Mercier A."/>
            <person name="Li F."/>
            <person name="Yang H."/>
            <person name="Xiang J."/>
        </authorList>
    </citation>
    <scope>NUCLEOTIDE SEQUENCE [LARGE SCALE GENOMIC DNA]</scope>
    <source>
        <strain evidence="9">Shaxun</strain>
        <tissue evidence="9">Muscle</tissue>
    </source>
</reference>
<dbReference type="InterPro" id="IPR050182">
    <property type="entry name" value="Cytochrome_P450_fam2"/>
</dbReference>
<dbReference type="FunFam" id="1.10.630.10:FF:000004">
    <property type="entry name" value="cytochrome P450 2D15 isoform X1"/>
    <property type="match status" value="1"/>
</dbReference>
<dbReference type="PANTHER" id="PTHR24300">
    <property type="entry name" value="CYTOCHROME P450 508A4-RELATED"/>
    <property type="match status" value="1"/>
</dbReference>
<keyword evidence="8" id="KW-0812">Transmembrane</keyword>
<keyword evidence="8" id="KW-1133">Transmembrane helix</keyword>
<evidence type="ECO:0000256" key="6">
    <source>
        <dbReference type="ARBA" id="ARBA00023136"/>
    </source>
</evidence>
<evidence type="ECO:0000256" key="7">
    <source>
        <dbReference type="PIRSR" id="PIRSR602401-1"/>
    </source>
</evidence>
<keyword evidence="10" id="KW-1185">Reference proteome</keyword>
<feature type="transmembrane region" description="Helical" evidence="8">
    <location>
        <begin position="12"/>
        <end position="30"/>
    </location>
</feature>
<evidence type="ECO:0000256" key="3">
    <source>
        <dbReference type="ARBA" id="ARBA00022723"/>
    </source>
</evidence>
<dbReference type="GO" id="GO:0005506">
    <property type="term" value="F:iron ion binding"/>
    <property type="evidence" value="ECO:0007669"/>
    <property type="project" value="InterPro"/>
</dbReference>
<evidence type="ECO:0000256" key="4">
    <source>
        <dbReference type="ARBA" id="ARBA00023002"/>
    </source>
</evidence>
<name>A0A2G8K7E9_STIJA</name>
<sequence length="496" mass="56547">MMALVEALCSLFYLKTIFLGLGAIYLWRFVTNPLNSLPGPWGLPLIGCLPWLVTSKKEMQYLFLDWSKKYGKIFSFNICMKSVVVLNDYQSIHEGFYSADIQSRPEMTILMRSNKGKGVTNGSGVIWKDQRRFVLSLFRSFGIGKATYEDRISSEVNHLIKLLKSYESDSFNPNMPLSNAIANIICSVTFGKRYEYDDADFHKFLSVIYDNFKLVGEGGLLLIIPAFAYIPFGIPKRIIENTNCYRDFAWKIFEEHEKTLDESNVRDLVDAYLLRIKNNRDVDPKVFNLFNLVWVSGDLFTAGTETTAASLCWAILFAITHPETQVKVHEEMNRVVGKGVKPRMSDQPNLHYVNAFIAETQRMGDVAPLGVVHETSRDTQIGGYKIPKGTMVQSNLTAVFRDPQLWKDPDVFNPDRFINEDGMFFKPREFIPFCTGHRVCLGEQLARMELFIFIAHLMTTFTFSVPLDSPTPTLDGITGITRTPKPFKVCVKKRVT</sequence>
<dbReference type="PANTHER" id="PTHR24300:SF417">
    <property type="entry name" value="CYTOCHROME P450 508B1-RELATED"/>
    <property type="match status" value="1"/>
</dbReference>
<keyword evidence="4" id="KW-0560">Oxidoreductase</keyword>
<evidence type="ECO:0000256" key="1">
    <source>
        <dbReference type="ARBA" id="ARBA00004370"/>
    </source>
</evidence>
<comment type="similarity">
    <text evidence="2">Belongs to the cytochrome P450 family.</text>
</comment>
<dbReference type="GO" id="GO:0016705">
    <property type="term" value="F:oxidoreductase activity, acting on paired donors, with incorporation or reduction of molecular oxygen"/>
    <property type="evidence" value="ECO:0007669"/>
    <property type="project" value="InterPro"/>
</dbReference>
<dbReference type="InterPro" id="IPR036396">
    <property type="entry name" value="Cyt_P450_sf"/>
</dbReference>
<dbReference type="GO" id="GO:0016020">
    <property type="term" value="C:membrane"/>
    <property type="evidence" value="ECO:0007669"/>
    <property type="project" value="UniProtKB-SubCell"/>
</dbReference>
<comment type="subcellular location">
    <subcellularLocation>
        <location evidence="1">Membrane</location>
    </subcellularLocation>
</comment>
<dbReference type="OrthoDB" id="3934656at2759"/>
<dbReference type="EMBL" id="MRZV01000817">
    <property type="protein sequence ID" value="PIK43873.1"/>
    <property type="molecule type" value="Genomic_DNA"/>
</dbReference>
<feature type="binding site" description="axial binding residue" evidence="7">
    <location>
        <position position="440"/>
    </location>
    <ligand>
        <name>heme</name>
        <dbReference type="ChEBI" id="CHEBI:30413"/>
    </ligand>
    <ligandPart>
        <name>Fe</name>
        <dbReference type="ChEBI" id="CHEBI:18248"/>
    </ligandPart>
</feature>
<dbReference type="AlphaFoldDB" id="A0A2G8K7E9"/>
<organism evidence="9 10">
    <name type="scientific">Stichopus japonicus</name>
    <name type="common">Sea cucumber</name>
    <dbReference type="NCBI Taxonomy" id="307972"/>
    <lineage>
        <taxon>Eukaryota</taxon>
        <taxon>Metazoa</taxon>
        <taxon>Echinodermata</taxon>
        <taxon>Eleutherozoa</taxon>
        <taxon>Echinozoa</taxon>
        <taxon>Holothuroidea</taxon>
        <taxon>Aspidochirotacea</taxon>
        <taxon>Aspidochirotida</taxon>
        <taxon>Stichopodidae</taxon>
        <taxon>Apostichopus</taxon>
    </lineage>
</organism>
<dbReference type="PRINTS" id="PR00463">
    <property type="entry name" value="EP450I"/>
</dbReference>
<comment type="caution">
    <text evidence="9">The sequence shown here is derived from an EMBL/GenBank/DDBJ whole genome shotgun (WGS) entry which is preliminary data.</text>
</comment>
<keyword evidence="7" id="KW-0349">Heme</keyword>
<evidence type="ECO:0000313" key="10">
    <source>
        <dbReference type="Proteomes" id="UP000230750"/>
    </source>
</evidence>
<dbReference type="Gene3D" id="1.10.630.10">
    <property type="entry name" value="Cytochrome P450"/>
    <property type="match status" value="1"/>
</dbReference>
<accession>A0A2G8K7E9</accession>
<proteinExistence type="inferred from homology"/>